<gene>
    <name evidence="1" type="ORF">EXN68_15360</name>
</gene>
<sequence>MHGDKPYTCKFYFCQQGQRAKLLKIVLVEEGWCELVRASKDIASVHVWAHLVADVEFFQQFPRGGWKSLLMQRYTMGPLSAACLMELGIRNYAVDDVKTLEIRLYGEYYNEILKLDLQIGQIIREMIDDYDDAAALSVADMKDDVVNPIIADQYKVLALLAEQIANSKVDIETINGKIAALDARKREIGEAIMASRSSTV</sequence>
<evidence type="ECO:0000313" key="2">
    <source>
        <dbReference type="Proteomes" id="UP000315434"/>
    </source>
</evidence>
<dbReference type="RefSeq" id="WP_142841695.1">
    <property type="nucleotide sequence ID" value="NZ_JAPZAC010000002.1"/>
</dbReference>
<proteinExistence type="predicted"/>
<dbReference type="OrthoDB" id="8382918at2"/>
<name>A0A546XGD4_RHIRH</name>
<reference evidence="1 2" key="1">
    <citation type="journal article" date="2019" name="Appl. Microbiol. Biotechnol.">
        <title>Differential efficiency of wild type rhizogenic strains for rol gene transformation of plants.</title>
        <authorList>
            <person name="Desmet S."/>
            <person name="De Keyser E."/>
            <person name="Van Vaerenbergh J."/>
            <person name="Baeyen S."/>
            <person name="Van Huylenbroeck J."/>
            <person name="Geelen D."/>
            <person name="Dhooghe E."/>
        </authorList>
    </citation>
    <scope>NUCLEOTIDE SEQUENCE [LARGE SCALE GENOMIC DNA]</scope>
    <source>
        <strain evidence="1 2">GBBC3284</strain>
    </source>
</reference>
<comment type="caution">
    <text evidence="1">The sequence shown here is derived from an EMBL/GenBank/DDBJ whole genome shotgun (WGS) entry which is preliminary data.</text>
</comment>
<protein>
    <submittedName>
        <fullName evidence="1">Uncharacterized protein</fullName>
    </submittedName>
</protein>
<dbReference type="EMBL" id="SGNY01000004">
    <property type="protein sequence ID" value="TRA99823.1"/>
    <property type="molecule type" value="Genomic_DNA"/>
</dbReference>
<dbReference type="Proteomes" id="UP000315434">
    <property type="component" value="Unassembled WGS sequence"/>
</dbReference>
<dbReference type="AlphaFoldDB" id="A0A546XGD4"/>
<accession>A0A546XGD4</accession>
<organism evidence="1 2">
    <name type="scientific">Rhizobium rhizogenes</name>
    <name type="common">Agrobacterium rhizogenes</name>
    <dbReference type="NCBI Taxonomy" id="359"/>
    <lineage>
        <taxon>Bacteria</taxon>
        <taxon>Pseudomonadati</taxon>
        <taxon>Pseudomonadota</taxon>
        <taxon>Alphaproteobacteria</taxon>
        <taxon>Hyphomicrobiales</taxon>
        <taxon>Rhizobiaceae</taxon>
        <taxon>Rhizobium/Agrobacterium group</taxon>
        <taxon>Rhizobium</taxon>
    </lineage>
</organism>
<evidence type="ECO:0000313" key="1">
    <source>
        <dbReference type="EMBL" id="TRA99823.1"/>
    </source>
</evidence>